<dbReference type="SUPFAM" id="SSF47413">
    <property type="entry name" value="lambda repressor-like DNA-binding domains"/>
    <property type="match status" value="1"/>
</dbReference>
<dbReference type="RefSeq" id="WP_009320914.1">
    <property type="nucleotide sequence ID" value="NZ_CYZO01000037.1"/>
</dbReference>
<dbReference type="AlphaFoldDB" id="A0A174EKK2"/>
<gene>
    <name evidence="1" type="ORF">ERS852456_02355</name>
</gene>
<dbReference type="SMART" id="SM00530">
    <property type="entry name" value="HTH_XRE"/>
    <property type="match status" value="1"/>
</dbReference>
<proteinExistence type="predicted"/>
<dbReference type="InterPro" id="IPR001387">
    <property type="entry name" value="Cro/C1-type_HTH"/>
</dbReference>
<dbReference type="Pfam" id="PF01381">
    <property type="entry name" value="HTH_3"/>
    <property type="match status" value="1"/>
</dbReference>
<accession>A0A174EKK2</accession>
<organism evidence="1 2">
    <name type="scientific">[Ruminococcus] torques</name>
    <dbReference type="NCBI Taxonomy" id="33039"/>
    <lineage>
        <taxon>Bacteria</taxon>
        <taxon>Bacillati</taxon>
        <taxon>Bacillota</taxon>
        <taxon>Clostridia</taxon>
        <taxon>Lachnospirales</taxon>
        <taxon>Lachnospiraceae</taxon>
        <taxon>Mediterraneibacter</taxon>
    </lineage>
</organism>
<dbReference type="Proteomes" id="UP000095787">
    <property type="component" value="Unassembled WGS sequence"/>
</dbReference>
<evidence type="ECO:0000313" key="2">
    <source>
        <dbReference type="Proteomes" id="UP000095787"/>
    </source>
</evidence>
<dbReference type="CDD" id="cd00093">
    <property type="entry name" value="HTH_XRE"/>
    <property type="match status" value="1"/>
</dbReference>
<dbReference type="PROSITE" id="PS50943">
    <property type="entry name" value="HTH_CROC1"/>
    <property type="match status" value="1"/>
</dbReference>
<reference evidence="1 2" key="1">
    <citation type="submission" date="2015-09" db="EMBL/GenBank/DDBJ databases">
        <authorList>
            <consortium name="Pathogen Informatics"/>
        </authorList>
    </citation>
    <scope>NUCLEOTIDE SEQUENCE [LARGE SCALE GENOMIC DNA]</scope>
    <source>
        <strain evidence="1 2">2789STDY5834841</strain>
    </source>
</reference>
<sequence>MHDYVKNLAKVVRAAREEAHLSQAALAEQIGCDERTILNIENDRGNPKFEVLCQIIAYLHIPADQIFHPDTATDGLKKQKLLLMLQECDEQEAAEILPAIEYLLALIHKRGNSNE</sequence>
<dbReference type="EMBL" id="CYZO01000037">
    <property type="protein sequence ID" value="CUO36480.1"/>
    <property type="molecule type" value="Genomic_DNA"/>
</dbReference>
<protein>
    <submittedName>
        <fullName evidence="1">Anaerobic benzoate catabolism transcriptional regulator</fullName>
    </submittedName>
</protein>
<dbReference type="GO" id="GO:0003677">
    <property type="term" value="F:DNA binding"/>
    <property type="evidence" value="ECO:0007669"/>
    <property type="project" value="InterPro"/>
</dbReference>
<dbReference type="InterPro" id="IPR010982">
    <property type="entry name" value="Lambda_DNA-bd_dom_sf"/>
</dbReference>
<evidence type="ECO:0000313" key="1">
    <source>
        <dbReference type="EMBL" id="CUO36480.1"/>
    </source>
</evidence>
<name>A0A174EKK2_9FIRM</name>
<dbReference type="Gene3D" id="1.10.260.40">
    <property type="entry name" value="lambda repressor-like DNA-binding domains"/>
    <property type="match status" value="1"/>
</dbReference>